<proteinExistence type="predicted"/>
<sequence length="162" mass="18750">MKIIISFLLILNNYVSASEDKLKENKNKTFKDIECNLWIIEKKRVPVIGIKLKYNSSIPLDINWDENFGHVLWDGVFILVNETNKSDTSLLYIKTSNTYQARRSVNVNKGEKLSSILDFSKLPISLINKDLISKDANLRLYYKHIDINGTEKIYPISNKLNL</sequence>
<name>A0A6S6SEA7_9BACT</name>
<dbReference type="EMBL" id="CACVAU010000003">
    <property type="protein sequence ID" value="CAA6801632.1"/>
    <property type="molecule type" value="Genomic_DNA"/>
</dbReference>
<dbReference type="AlphaFoldDB" id="A0A6S6SEA7"/>
<organism evidence="1">
    <name type="scientific">uncultured Sulfurovum sp</name>
    <dbReference type="NCBI Taxonomy" id="269237"/>
    <lineage>
        <taxon>Bacteria</taxon>
        <taxon>Pseudomonadati</taxon>
        <taxon>Campylobacterota</taxon>
        <taxon>Epsilonproteobacteria</taxon>
        <taxon>Campylobacterales</taxon>
        <taxon>Sulfurovaceae</taxon>
        <taxon>Sulfurovum</taxon>
        <taxon>environmental samples</taxon>
    </lineage>
</organism>
<accession>A0A6S6SEA7</accession>
<reference evidence="1" key="1">
    <citation type="submission" date="2020-01" db="EMBL/GenBank/DDBJ databases">
        <authorList>
            <person name="Meier V. D."/>
            <person name="Meier V D."/>
        </authorList>
    </citation>
    <scope>NUCLEOTIDE SEQUENCE</scope>
    <source>
        <strain evidence="1">HLG_WM_MAG_05</strain>
    </source>
</reference>
<evidence type="ECO:0000313" key="1">
    <source>
        <dbReference type="EMBL" id="CAA6801632.1"/>
    </source>
</evidence>
<protein>
    <submittedName>
        <fullName evidence="1">Uncharacterized protein</fullName>
    </submittedName>
</protein>
<gene>
    <name evidence="1" type="ORF">HELGO_WM10295</name>
</gene>